<keyword evidence="5 8" id="KW-0812">Transmembrane</keyword>
<comment type="subcellular location">
    <subcellularLocation>
        <location evidence="1">Cell membrane</location>
        <topology evidence="1">Multi-pass membrane protein</topology>
    </subcellularLocation>
</comment>
<feature type="transmembrane region" description="Helical" evidence="8">
    <location>
        <begin position="114"/>
        <end position="137"/>
    </location>
</feature>
<dbReference type="PANTHER" id="PTHR34979:SF1">
    <property type="entry name" value="INNER MEMBRANE PROTEIN YGAZ"/>
    <property type="match status" value="1"/>
</dbReference>
<dbReference type="EMBL" id="CP022752">
    <property type="protein sequence ID" value="ASU81156.1"/>
    <property type="molecule type" value="Genomic_DNA"/>
</dbReference>
<dbReference type="GO" id="GO:0005886">
    <property type="term" value="C:plasma membrane"/>
    <property type="evidence" value="ECO:0007669"/>
    <property type="project" value="UniProtKB-SubCell"/>
</dbReference>
<evidence type="ECO:0000256" key="5">
    <source>
        <dbReference type="ARBA" id="ARBA00022692"/>
    </source>
</evidence>
<dbReference type="eggNOG" id="COG1296">
    <property type="taxonomic scope" value="Bacteria"/>
</dbReference>
<keyword evidence="11" id="KW-1185">Reference proteome</keyword>
<evidence type="ECO:0000313" key="9">
    <source>
        <dbReference type="EMBL" id="ASU81156.1"/>
    </source>
</evidence>
<keyword evidence="6 8" id="KW-1133">Transmembrane helix</keyword>
<evidence type="ECO:0000313" key="11">
    <source>
        <dbReference type="Proteomes" id="UP000029737"/>
    </source>
</evidence>
<evidence type="ECO:0000256" key="4">
    <source>
        <dbReference type="ARBA" id="ARBA00022475"/>
    </source>
</evidence>
<dbReference type="Pfam" id="PF03591">
    <property type="entry name" value="AzlC"/>
    <property type="match status" value="1"/>
</dbReference>
<keyword evidence="3" id="KW-0813">Transport</keyword>
<evidence type="ECO:0000256" key="1">
    <source>
        <dbReference type="ARBA" id="ARBA00004651"/>
    </source>
</evidence>
<name>A0A099D566_9ACTN</name>
<dbReference type="InterPro" id="IPR011606">
    <property type="entry name" value="Brnchd-chn_aa_trnsp_permease"/>
</dbReference>
<evidence type="ECO:0000256" key="8">
    <source>
        <dbReference type="SAM" id="Phobius"/>
    </source>
</evidence>
<feature type="transmembrane region" description="Helical" evidence="8">
    <location>
        <begin position="168"/>
        <end position="184"/>
    </location>
</feature>
<dbReference type="KEGG" id="aey:CDG81_15340"/>
<dbReference type="HOGENOM" id="CLU_065777_0_1_11"/>
<evidence type="ECO:0000313" key="10">
    <source>
        <dbReference type="EMBL" id="KGI80952.1"/>
    </source>
</evidence>
<sequence>MASMALALAVIGASLGAIAVSSGVPLWLVTVMAALVFAGGSEFLVVGLTTAGAAPVTALLGGWLLNARHLPYGLALGDALGEGIGRKLFGSHLLVDEAVAFALAESDPRRQRRAYWVAGVTLYCVWAPSVLLGGLLGRGLGDPHLFGLDAALPAGLLTLVLPALRDRSVLRAVLLGCLLAVLTVPLLDQGLAVLVALLGTVAALPLPNERRRAGAEEGGAV</sequence>
<dbReference type="Proteomes" id="UP000029737">
    <property type="component" value="Unassembled WGS sequence"/>
</dbReference>
<gene>
    <name evidence="9" type="ORF">CDG81_15340</name>
    <name evidence="10" type="ORF">IL38_14415</name>
</gene>
<keyword evidence="7 8" id="KW-0472">Membrane</keyword>
<dbReference type="AlphaFoldDB" id="A0A099D566"/>
<dbReference type="GO" id="GO:1903785">
    <property type="term" value="P:L-valine transmembrane transport"/>
    <property type="evidence" value="ECO:0007669"/>
    <property type="project" value="TreeGrafter"/>
</dbReference>
<evidence type="ECO:0000256" key="3">
    <source>
        <dbReference type="ARBA" id="ARBA00022448"/>
    </source>
</evidence>
<accession>A0A099D566</accession>
<feature type="transmembrane region" description="Helical" evidence="8">
    <location>
        <begin position="43"/>
        <end position="65"/>
    </location>
</feature>
<evidence type="ECO:0000313" key="12">
    <source>
        <dbReference type="Proteomes" id="UP000215043"/>
    </source>
</evidence>
<dbReference type="Proteomes" id="UP000215043">
    <property type="component" value="Chromosome"/>
</dbReference>
<reference evidence="10 11" key="1">
    <citation type="journal article" date="2014" name="PLoS ONE">
        <title>Identification and Characterization of a New Erythromycin Biosynthetic Gene Cluster in Actinopolyspora erythraea YIM90600, a Novel Erythronolide-Producing Halophilic Actinomycete Isolated from Salt Field.</title>
        <authorList>
            <person name="Chen D."/>
            <person name="Feng J."/>
            <person name="Huang L."/>
            <person name="Zhang Q."/>
            <person name="Wu J."/>
            <person name="Zhu X."/>
            <person name="Duan Y."/>
            <person name="Xu Z."/>
        </authorList>
    </citation>
    <scope>NUCLEOTIDE SEQUENCE [LARGE SCALE GENOMIC DNA]</scope>
    <source>
        <strain evidence="10 11">YIM90600</strain>
    </source>
</reference>
<proteinExistence type="inferred from homology"/>
<evidence type="ECO:0000256" key="2">
    <source>
        <dbReference type="ARBA" id="ARBA00010735"/>
    </source>
</evidence>
<evidence type="ECO:0000256" key="7">
    <source>
        <dbReference type="ARBA" id="ARBA00023136"/>
    </source>
</evidence>
<evidence type="ECO:0000256" key="6">
    <source>
        <dbReference type="ARBA" id="ARBA00022989"/>
    </source>
</evidence>
<keyword evidence="4" id="KW-1003">Cell membrane</keyword>
<dbReference type="EMBL" id="JPMV01000025">
    <property type="protein sequence ID" value="KGI80952.1"/>
    <property type="molecule type" value="Genomic_DNA"/>
</dbReference>
<comment type="similarity">
    <text evidence="2">Belongs to the AzlC family.</text>
</comment>
<reference evidence="9 12" key="2">
    <citation type="submission" date="2017-08" db="EMBL/GenBank/DDBJ databases">
        <title>The complete genome sequence of moderately halophilic actinomycete Actinopolyspora erythraea YIM 90600, the producer of novel erythromycin, novel actinopolysporins A-C and tubercidin.</title>
        <authorList>
            <person name="Yin M."/>
            <person name="Tang S."/>
        </authorList>
    </citation>
    <scope>NUCLEOTIDE SEQUENCE [LARGE SCALE GENOMIC DNA]</scope>
    <source>
        <strain evidence="9 12">YIM 90600</strain>
    </source>
</reference>
<organism evidence="9 12">
    <name type="scientific">Actinopolyspora erythraea</name>
    <dbReference type="NCBI Taxonomy" id="414996"/>
    <lineage>
        <taxon>Bacteria</taxon>
        <taxon>Bacillati</taxon>
        <taxon>Actinomycetota</taxon>
        <taxon>Actinomycetes</taxon>
        <taxon>Actinopolysporales</taxon>
        <taxon>Actinopolysporaceae</taxon>
        <taxon>Actinopolyspora</taxon>
    </lineage>
</organism>
<feature type="transmembrane region" description="Helical" evidence="8">
    <location>
        <begin position="143"/>
        <end position="161"/>
    </location>
</feature>
<protein>
    <submittedName>
        <fullName evidence="9">Branched-chain amino acid permease</fullName>
    </submittedName>
</protein>
<dbReference type="PANTHER" id="PTHR34979">
    <property type="entry name" value="INNER MEMBRANE PROTEIN YGAZ"/>
    <property type="match status" value="1"/>
</dbReference>